<dbReference type="SUPFAM" id="SSF51735">
    <property type="entry name" value="NAD(P)-binding Rossmann-fold domains"/>
    <property type="match status" value="1"/>
</dbReference>
<dbReference type="InterPro" id="IPR000873">
    <property type="entry name" value="AMP-dep_synth/lig_dom"/>
</dbReference>
<keyword evidence="2" id="KW-0597">Phosphoprotein</keyword>
<dbReference type="Pfam" id="PF07993">
    <property type="entry name" value="NAD_binding_4"/>
    <property type="match status" value="1"/>
</dbReference>
<name>A0A0D7AWP7_9AGAR</name>
<evidence type="ECO:0000259" key="4">
    <source>
        <dbReference type="Pfam" id="PF07993"/>
    </source>
</evidence>
<accession>A0A0D7AWP7</accession>
<dbReference type="InterPro" id="IPR042099">
    <property type="entry name" value="ANL_N_sf"/>
</dbReference>
<dbReference type="Gene3D" id="1.10.1200.10">
    <property type="entry name" value="ACP-like"/>
    <property type="match status" value="1"/>
</dbReference>
<evidence type="ECO:0000259" key="3">
    <source>
        <dbReference type="Pfam" id="PF00501"/>
    </source>
</evidence>
<dbReference type="Gene3D" id="3.40.50.720">
    <property type="entry name" value="NAD(P)-binding Rossmann-like Domain"/>
    <property type="match status" value="1"/>
</dbReference>
<evidence type="ECO:0000256" key="2">
    <source>
        <dbReference type="ARBA" id="ARBA00022553"/>
    </source>
</evidence>
<dbReference type="EMBL" id="KN880804">
    <property type="protein sequence ID" value="KIY62264.1"/>
    <property type="molecule type" value="Genomic_DNA"/>
</dbReference>
<gene>
    <name evidence="5" type="ORF">CYLTODRAFT_427045</name>
</gene>
<keyword evidence="6" id="KW-1185">Reference proteome</keyword>
<dbReference type="InterPro" id="IPR036736">
    <property type="entry name" value="ACP-like_sf"/>
</dbReference>
<keyword evidence="1" id="KW-0596">Phosphopantetheine</keyword>
<evidence type="ECO:0000313" key="6">
    <source>
        <dbReference type="Proteomes" id="UP000054007"/>
    </source>
</evidence>
<dbReference type="PANTHER" id="PTHR43439">
    <property type="entry name" value="PHENYLACETATE-COENZYME A LIGASE"/>
    <property type="match status" value="1"/>
</dbReference>
<dbReference type="SUPFAM" id="SSF56801">
    <property type="entry name" value="Acetyl-CoA synthetase-like"/>
    <property type="match status" value="1"/>
</dbReference>
<dbReference type="Pfam" id="PF23562">
    <property type="entry name" value="AMP-binding_C_3"/>
    <property type="match status" value="1"/>
</dbReference>
<proteinExistence type="predicted"/>
<dbReference type="OrthoDB" id="429813at2759"/>
<dbReference type="Pfam" id="PF00501">
    <property type="entry name" value="AMP-binding"/>
    <property type="match status" value="1"/>
</dbReference>
<dbReference type="InterPro" id="IPR036291">
    <property type="entry name" value="NAD(P)-bd_dom_sf"/>
</dbReference>
<feature type="domain" description="AMP-dependent synthetase/ligase" evidence="3">
    <location>
        <begin position="32"/>
        <end position="359"/>
    </location>
</feature>
<dbReference type="AlphaFoldDB" id="A0A0D7AWP7"/>
<dbReference type="STRING" id="1314674.A0A0D7AWP7"/>
<feature type="domain" description="Thioester reductase (TE)" evidence="4">
    <location>
        <begin position="696"/>
        <end position="929"/>
    </location>
</feature>
<dbReference type="InterPro" id="IPR020845">
    <property type="entry name" value="AMP-binding_CS"/>
</dbReference>
<dbReference type="InterPro" id="IPR013120">
    <property type="entry name" value="FAR_NAD-bd"/>
</dbReference>
<dbReference type="PANTHER" id="PTHR43439:SF2">
    <property type="entry name" value="ENZYME, PUTATIVE (JCVI)-RELATED"/>
    <property type="match status" value="1"/>
</dbReference>
<reference evidence="5 6" key="1">
    <citation type="journal article" date="2015" name="Fungal Genet. Biol.">
        <title>Evolution of novel wood decay mechanisms in Agaricales revealed by the genome sequences of Fistulina hepatica and Cylindrobasidium torrendii.</title>
        <authorList>
            <person name="Floudas D."/>
            <person name="Held B.W."/>
            <person name="Riley R."/>
            <person name="Nagy L.G."/>
            <person name="Koehler G."/>
            <person name="Ransdell A.S."/>
            <person name="Younus H."/>
            <person name="Chow J."/>
            <person name="Chiniquy J."/>
            <person name="Lipzen A."/>
            <person name="Tritt A."/>
            <person name="Sun H."/>
            <person name="Haridas S."/>
            <person name="LaButti K."/>
            <person name="Ohm R.A."/>
            <person name="Kues U."/>
            <person name="Blanchette R.A."/>
            <person name="Grigoriev I.V."/>
            <person name="Minto R.E."/>
            <person name="Hibbett D.S."/>
        </authorList>
    </citation>
    <scope>NUCLEOTIDE SEQUENCE [LARGE SCALE GENOMIC DNA]</scope>
    <source>
        <strain evidence="5 6">FP15055 ss-10</strain>
    </source>
</reference>
<dbReference type="InterPro" id="IPR051414">
    <property type="entry name" value="Adenylate-forming_Reductase"/>
</dbReference>
<dbReference type="PROSITE" id="PS00455">
    <property type="entry name" value="AMP_BINDING"/>
    <property type="match status" value="1"/>
</dbReference>
<protein>
    <submittedName>
        <fullName evidence="5">Acetyl-CoA synthetase-like protein</fullName>
    </submittedName>
</protein>
<evidence type="ECO:0000256" key="1">
    <source>
        <dbReference type="ARBA" id="ARBA00022450"/>
    </source>
</evidence>
<dbReference type="Proteomes" id="UP000054007">
    <property type="component" value="Unassembled WGS sequence"/>
</dbReference>
<dbReference type="Gene3D" id="3.40.50.12780">
    <property type="entry name" value="N-terminal domain of ligase-like"/>
    <property type="match status" value="1"/>
</dbReference>
<sequence>MSATSVSSAPAAPPLDGTLHLHEFVDFHRLHNPNRTIYTWKGHDGRAEGLSYLEFSRAVHRAARAVSYLSHETPIGVVASSDTITYHAVFLGLMKAGYVPYLLSPRNSAVATAKLLRDVNCRTVLASAVTLKALLDATALELEKHKTTISVHEFPSTQQLYPNLGAESELSVDAHFDDYVYAGPRPALTDDAYYLHSSGSTSLPKTIPQTHLANIQWATFQSVGDIRLHRPELRIGASMLPSFHTLGLYFQVYVPLVAVRVVNVAPPVCPAPGAMPFVASPANALDHAKATHCNSIASLPVIIEMWGADASSLEIMQGMEVVWWSGGSMPAHVGDKLVEHGVHISSIYGGTEFGAPVHSIARKEDIANGDWAHNRFDSRVAVEWISHGDGLFEPCFLVNDAHALSAHNMPDKRGYSTTDLFERHPTKDLWKIVGRADDVIVLSSGEKLVPIPAEDLINKSPLVAMSMLFGREQSSVGVIVEPRKPIAAGDEAAVAAFRENITSIIDEANQLNPSWARIFPHMVVVTEESKPLVRSAKGSLQRKVSLATFEKEIAAIYQDPEDSGVIVSDVQPLSPDVTDVDLKSWLIQQATEVLGRNVHLHNDLFEQGFDSLTLTALRARILVGTRDVEKLQIGVITLEWMYQHPCLLTLAQALLGGDTHNISITEMLEKYRPVVTPYSPPPRTTAPSTGPRTVLLTGSTGALGSRLLHDLLESPDTELLYCVNRPATSSASPLDRHRAAFDKQGLDNDLLLSPKLRLLTGDIASPQLGLDAATIHEIQSSPSLRIIHNAWRVDFNLTLSSFEPQVKGTANLLNLAARCADFRGFVFVSSMNSAQAWDKPDVSVPEAPVDERMARGPGYGESKYVAERLVEYSGVPSVCLRVGQISGGRPSGAWSTTEWFPILVKTSLSLGAFPMFTGTVSWIPLDELSKRTADVALSHSDTMQPGRILNVLHPQPVHWDDITTWIKSAIGRGDLQLLPTKEWLGLLEKHKDDAGKLDSLPALKLLPFFEAIGTHERPEGEIGGLPGYATSEFVEGARRIDLEDARKWIEYWRQTGFIG</sequence>
<evidence type="ECO:0000313" key="5">
    <source>
        <dbReference type="EMBL" id="KIY62264.1"/>
    </source>
</evidence>
<organism evidence="5 6">
    <name type="scientific">Cylindrobasidium torrendii FP15055 ss-10</name>
    <dbReference type="NCBI Taxonomy" id="1314674"/>
    <lineage>
        <taxon>Eukaryota</taxon>
        <taxon>Fungi</taxon>
        <taxon>Dikarya</taxon>
        <taxon>Basidiomycota</taxon>
        <taxon>Agaricomycotina</taxon>
        <taxon>Agaricomycetes</taxon>
        <taxon>Agaricomycetidae</taxon>
        <taxon>Agaricales</taxon>
        <taxon>Marasmiineae</taxon>
        <taxon>Physalacriaceae</taxon>
        <taxon>Cylindrobasidium</taxon>
    </lineage>
</organism>